<evidence type="ECO:0000313" key="3">
    <source>
        <dbReference type="Proteomes" id="UP000821837"/>
    </source>
</evidence>
<name>A0A9D4T568_RHISA</name>
<dbReference type="Proteomes" id="UP000821837">
    <property type="component" value="Chromosome 10"/>
</dbReference>
<comment type="caution">
    <text evidence="2">The sequence shown here is derived from an EMBL/GenBank/DDBJ whole genome shotgun (WGS) entry which is preliminary data.</text>
</comment>
<protein>
    <submittedName>
        <fullName evidence="2">Uncharacterized protein</fullName>
    </submittedName>
</protein>
<feature type="region of interest" description="Disordered" evidence="1">
    <location>
        <begin position="97"/>
        <end position="144"/>
    </location>
</feature>
<evidence type="ECO:0000256" key="1">
    <source>
        <dbReference type="SAM" id="MobiDB-lite"/>
    </source>
</evidence>
<accession>A0A9D4T568</accession>
<proteinExistence type="predicted"/>
<organism evidence="2 3">
    <name type="scientific">Rhipicephalus sanguineus</name>
    <name type="common">Brown dog tick</name>
    <name type="synonym">Ixodes sanguineus</name>
    <dbReference type="NCBI Taxonomy" id="34632"/>
    <lineage>
        <taxon>Eukaryota</taxon>
        <taxon>Metazoa</taxon>
        <taxon>Ecdysozoa</taxon>
        <taxon>Arthropoda</taxon>
        <taxon>Chelicerata</taxon>
        <taxon>Arachnida</taxon>
        <taxon>Acari</taxon>
        <taxon>Parasitiformes</taxon>
        <taxon>Ixodida</taxon>
        <taxon>Ixodoidea</taxon>
        <taxon>Ixodidae</taxon>
        <taxon>Rhipicephalinae</taxon>
        <taxon>Rhipicephalus</taxon>
        <taxon>Rhipicephalus</taxon>
    </lineage>
</organism>
<evidence type="ECO:0000313" key="2">
    <source>
        <dbReference type="EMBL" id="KAH7975371.1"/>
    </source>
</evidence>
<reference evidence="2" key="2">
    <citation type="submission" date="2021-09" db="EMBL/GenBank/DDBJ databases">
        <authorList>
            <person name="Jia N."/>
            <person name="Wang J."/>
            <person name="Shi W."/>
            <person name="Du L."/>
            <person name="Sun Y."/>
            <person name="Zhan W."/>
            <person name="Jiang J."/>
            <person name="Wang Q."/>
            <person name="Zhang B."/>
            <person name="Ji P."/>
            <person name="Sakyi L.B."/>
            <person name="Cui X."/>
            <person name="Yuan T."/>
            <person name="Jiang B."/>
            <person name="Yang W."/>
            <person name="Lam T.T.-Y."/>
            <person name="Chang Q."/>
            <person name="Ding S."/>
            <person name="Wang X."/>
            <person name="Zhu J."/>
            <person name="Ruan X."/>
            <person name="Zhao L."/>
            <person name="Wei J."/>
            <person name="Que T."/>
            <person name="Du C."/>
            <person name="Cheng J."/>
            <person name="Dai P."/>
            <person name="Han X."/>
            <person name="Huang E."/>
            <person name="Gao Y."/>
            <person name="Liu J."/>
            <person name="Shao H."/>
            <person name="Ye R."/>
            <person name="Li L."/>
            <person name="Wei W."/>
            <person name="Wang X."/>
            <person name="Wang C."/>
            <person name="Huo Q."/>
            <person name="Li W."/>
            <person name="Guo W."/>
            <person name="Chen H."/>
            <person name="Chen S."/>
            <person name="Zhou L."/>
            <person name="Zhou L."/>
            <person name="Ni X."/>
            <person name="Tian J."/>
            <person name="Zhou Y."/>
            <person name="Sheng Y."/>
            <person name="Liu T."/>
            <person name="Pan Y."/>
            <person name="Xia L."/>
            <person name="Li J."/>
            <person name="Zhao F."/>
            <person name="Cao W."/>
        </authorList>
    </citation>
    <scope>NUCLEOTIDE SEQUENCE</scope>
    <source>
        <strain evidence="2">Rsan-2018</strain>
        <tissue evidence="2">Larvae</tissue>
    </source>
</reference>
<sequence length="234" mass="26114">MTICAVVGCSNRSKSCPRKDSANTSRLPKAVKWQDARTKALSSKRRSLWLARIKRADLKGDSHPSRPARLHQETHLDWAPTLLLGYTRKSEGIARYEHAARRRTKRPTPEVDAGTTAPSKISGFAATSPENCCDDGDNGTHSEDSPPLLQAECEIQAAENESGVAVQAEMSMADVAALELQCTMLNDNLYALREYIDKLEWTEAAFRESLQGITFMLQTPGNGRRLQRFFWVTY</sequence>
<keyword evidence="3" id="KW-1185">Reference proteome</keyword>
<dbReference type="AlphaFoldDB" id="A0A9D4T568"/>
<dbReference type="EMBL" id="JABSTV010001246">
    <property type="protein sequence ID" value="KAH7975371.1"/>
    <property type="molecule type" value="Genomic_DNA"/>
</dbReference>
<dbReference type="VEuPathDB" id="VectorBase:RSAN_040499"/>
<reference evidence="2" key="1">
    <citation type="journal article" date="2020" name="Cell">
        <title>Large-Scale Comparative Analyses of Tick Genomes Elucidate Their Genetic Diversity and Vector Capacities.</title>
        <authorList>
            <consortium name="Tick Genome and Microbiome Consortium (TIGMIC)"/>
            <person name="Jia N."/>
            <person name="Wang J."/>
            <person name="Shi W."/>
            <person name="Du L."/>
            <person name="Sun Y."/>
            <person name="Zhan W."/>
            <person name="Jiang J.F."/>
            <person name="Wang Q."/>
            <person name="Zhang B."/>
            <person name="Ji P."/>
            <person name="Bell-Sakyi L."/>
            <person name="Cui X.M."/>
            <person name="Yuan T.T."/>
            <person name="Jiang B.G."/>
            <person name="Yang W.F."/>
            <person name="Lam T.T."/>
            <person name="Chang Q.C."/>
            <person name="Ding S.J."/>
            <person name="Wang X.J."/>
            <person name="Zhu J.G."/>
            <person name="Ruan X.D."/>
            <person name="Zhao L."/>
            <person name="Wei J.T."/>
            <person name="Ye R.Z."/>
            <person name="Que T.C."/>
            <person name="Du C.H."/>
            <person name="Zhou Y.H."/>
            <person name="Cheng J.X."/>
            <person name="Dai P.F."/>
            <person name="Guo W.B."/>
            <person name="Han X.H."/>
            <person name="Huang E.J."/>
            <person name="Li L.F."/>
            <person name="Wei W."/>
            <person name="Gao Y.C."/>
            <person name="Liu J.Z."/>
            <person name="Shao H.Z."/>
            <person name="Wang X."/>
            <person name="Wang C.C."/>
            <person name="Yang T.C."/>
            <person name="Huo Q.B."/>
            <person name="Li W."/>
            <person name="Chen H.Y."/>
            <person name="Chen S.E."/>
            <person name="Zhou L.G."/>
            <person name="Ni X.B."/>
            <person name="Tian J.H."/>
            <person name="Sheng Y."/>
            <person name="Liu T."/>
            <person name="Pan Y.S."/>
            <person name="Xia L.Y."/>
            <person name="Li J."/>
            <person name="Zhao F."/>
            <person name="Cao W.C."/>
        </authorList>
    </citation>
    <scope>NUCLEOTIDE SEQUENCE</scope>
    <source>
        <strain evidence="2">Rsan-2018</strain>
    </source>
</reference>
<gene>
    <name evidence="2" type="ORF">HPB52_000632</name>
</gene>